<dbReference type="STRING" id="1306861.A0A4U6XNE3"/>
<keyword evidence="2" id="KW-1185">Reference proteome</keyword>
<dbReference type="EMBL" id="PJEX01000047">
    <property type="protein sequence ID" value="TKW57232.1"/>
    <property type="molecule type" value="Genomic_DNA"/>
</dbReference>
<sequence length="490" mass="55023">MTDGNHSSQTPSFLGLPVEIQTQILQQLVSSHHESIPAVLRTCKHLHRVALPMSVHTYENATSKNMSEHARKRSRNLDFLRHITIARPELAHHVRRISIIHVSTSLIYRLAPASKRPLGPSSDEMAVYAHLIDASGLSGHVDDWEVVRGEWLQGLADGLVEQQVGLLLLACPTVESLKLGTPLSPRLLPRLIRAAAAVESAPGAGLGRPDLLGGLREYFGEPESPKSLFHFFNIGKEFMRLPRLRSFTCVCLANSGPNGHLFDEEANPPGCSDVRHLTLLDANVTIEGLRSLVRACRGLRSFHWTPGDSTFADMQIKLSDLAQALSTQRRTLRHLHIDYQDRWRGADWFAKREGFFIGTSLKEMASLKSLRIGMEAFLGFTDMWRMPDGDLTHQQRSELDETPRLIDHLPPSLECLELHGCREEIIPHVQEVLDRLRSGEGVAMLRRIRLCFNPYLVDRRSVSFARDGTPVDFDYTFRCPSAERGMSPLV</sequence>
<dbReference type="OrthoDB" id="2520703at2759"/>
<name>A0A4U6XNE3_9PEZI</name>
<proteinExistence type="predicted"/>
<dbReference type="Proteomes" id="UP000310108">
    <property type="component" value="Unassembled WGS sequence"/>
</dbReference>
<dbReference type="Gene3D" id="3.80.10.10">
    <property type="entry name" value="Ribonuclease Inhibitor"/>
    <property type="match status" value="1"/>
</dbReference>
<dbReference type="AlphaFoldDB" id="A0A4U6XNE3"/>
<dbReference type="InterPro" id="IPR032675">
    <property type="entry name" value="LRR_dom_sf"/>
</dbReference>
<protein>
    <recommendedName>
        <fullName evidence="3">F-box domain-containing protein</fullName>
    </recommendedName>
</protein>
<evidence type="ECO:0000313" key="1">
    <source>
        <dbReference type="EMBL" id="TKW57232.1"/>
    </source>
</evidence>
<evidence type="ECO:0008006" key="3">
    <source>
        <dbReference type="Google" id="ProtNLM"/>
    </source>
</evidence>
<evidence type="ECO:0000313" key="2">
    <source>
        <dbReference type="Proteomes" id="UP000310108"/>
    </source>
</evidence>
<accession>A0A4U6XNE3</accession>
<comment type="caution">
    <text evidence="1">The sequence shown here is derived from an EMBL/GenBank/DDBJ whole genome shotgun (WGS) entry which is preliminary data.</text>
</comment>
<reference evidence="1 2" key="1">
    <citation type="journal article" date="2019" name="PLoS ONE">
        <title>Comparative genome analysis indicates high evolutionary potential of pathogenicity genes in Colletotrichum tanaceti.</title>
        <authorList>
            <person name="Lelwala R.V."/>
            <person name="Korhonen P.K."/>
            <person name="Young N.D."/>
            <person name="Scott J.B."/>
            <person name="Ades P.A."/>
            <person name="Gasser R.B."/>
            <person name="Taylor P.W.J."/>
        </authorList>
    </citation>
    <scope>NUCLEOTIDE SEQUENCE [LARGE SCALE GENOMIC DNA]</scope>
    <source>
        <strain evidence="1">BRIP57314</strain>
    </source>
</reference>
<gene>
    <name evidence="1" type="ORF">CTA1_2242</name>
</gene>
<organism evidence="1 2">
    <name type="scientific">Colletotrichum tanaceti</name>
    <dbReference type="NCBI Taxonomy" id="1306861"/>
    <lineage>
        <taxon>Eukaryota</taxon>
        <taxon>Fungi</taxon>
        <taxon>Dikarya</taxon>
        <taxon>Ascomycota</taxon>
        <taxon>Pezizomycotina</taxon>
        <taxon>Sordariomycetes</taxon>
        <taxon>Hypocreomycetidae</taxon>
        <taxon>Glomerellales</taxon>
        <taxon>Glomerellaceae</taxon>
        <taxon>Colletotrichum</taxon>
        <taxon>Colletotrichum destructivum species complex</taxon>
    </lineage>
</organism>